<keyword evidence="1" id="KW-0862">Zinc</keyword>
<evidence type="ECO:0000256" key="2">
    <source>
        <dbReference type="SAM" id="MobiDB-lite"/>
    </source>
</evidence>
<keyword evidence="5" id="KW-1185">Reference proteome</keyword>
<gene>
    <name evidence="4" type="ORF">Tco_0771087</name>
</gene>
<name>A0ABQ4ZFX8_9ASTR</name>
<feature type="compositionally biased region" description="Basic and acidic residues" evidence="2">
    <location>
        <begin position="34"/>
        <end position="57"/>
    </location>
</feature>
<reference evidence="4" key="1">
    <citation type="journal article" date="2022" name="Int. J. Mol. Sci.">
        <title>Draft Genome of Tanacetum Coccineum: Genomic Comparison of Closely Related Tanacetum-Family Plants.</title>
        <authorList>
            <person name="Yamashiro T."/>
            <person name="Shiraishi A."/>
            <person name="Nakayama K."/>
            <person name="Satake H."/>
        </authorList>
    </citation>
    <scope>NUCLEOTIDE SEQUENCE</scope>
</reference>
<keyword evidence="1" id="KW-0863">Zinc-finger</keyword>
<dbReference type="InterPro" id="IPR001878">
    <property type="entry name" value="Znf_CCHC"/>
</dbReference>
<reference evidence="4" key="2">
    <citation type="submission" date="2022-01" db="EMBL/GenBank/DDBJ databases">
        <authorList>
            <person name="Yamashiro T."/>
            <person name="Shiraishi A."/>
            <person name="Satake H."/>
            <person name="Nakayama K."/>
        </authorList>
    </citation>
    <scope>NUCLEOTIDE SEQUENCE</scope>
</reference>
<accession>A0ABQ4ZFX8</accession>
<proteinExistence type="predicted"/>
<protein>
    <submittedName>
        <fullName evidence="4">Reverse transcriptase domain-containing protein</fullName>
    </submittedName>
</protein>
<dbReference type="GO" id="GO:0003964">
    <property type="term" value="F:RNA-directed DNA polymerase activity"/>
    <property type="evidence" value="ECO:0007669"/>
    <property type="project" value="UniProtKB-KW"/>
</dbReference>
<keyword evidence="1" id="KW-0479">Metal-binding</keyword>
<dbReference type="Proteomes" id="UP001151760">
    <property type="component" value="Unassembled WGS sequence"/>
</dbReference>
<dbReference type="Gene3D" id="4.10.60.10">
    <property type="entry name" value="Zinc finger, CCHC-type"/>
    <property type="match status" value="1"/>
</dbReference>
<organism evidence="4 5">
    <name type="scientific">Tanacetum coccineum</name>
    <dbReference type="NCBI Taxonomy" id="301880"/>
    <lineage>
        <taxon>Eukaryota</taxon>
        <taxon>Viridiplantae</taxon>
        <taxon>Streptophyta</taxon>
        <taxon>Embryophyta</taxon>
        <taxon>Tracheophyta</taxon>
        <taxon>Spermatophyta</taxon>
        <taxon>Magnoliopsida</taxon>
        <taxon>eudicotyledons</taxon>
        <taxon>Gunneridae</taxon>
        <taxon>Pentapetalae</taxon>
        <taxon>asterids</taxon>
        <taxon>campanulids</taxon>
        <taxon>Asterales</taxon>
        <taxon>Asteraceae</taxon>
        <taxon>Asteroideae</taxon>
        <taxon>Anthemideae</taxon>
        <taxon>Anthemidinae</taxon>
        <taxon>Tanacetum</taxon>
    </lineage>
</organism>
<dbReference type="InterPro" id="IPR036875">
    <property type="entry name" value="Znf_CCHC_sf"/>
</dbReference>
<sequence>MGMVAATEPTTIQSAILKDGVLTDEAIRNGSLKKNNEKRGNGEESSRDGNLKDDNKRSRTGRAFSATTNPVRKEYTGSAPKCTNCNFHNNPEMPCRTCTNCNRLGHFANDCRAGPRLVNPLNPRNLTATRGACFECGGTDHYKAACPRLNRAPGQGGNRPNQVMAIEGGQGHGNNGNLARRRAFVMVAEEARRT</sequence>
<keyword evidence="4" id="KW-0548">Nucleotidyltransferase</keyword>
<feature type="region of interest" description="Disordered" evidence="2">
    <location>
        <begin position="28"/>
        <end position="68"/>
    </location>
</feature>
<evidence type="ECO:0000313" key="4">
    <source>
        <dbReference type="EMBL" id="GJS88451.1"/>
    </source>
</evidence>
<comment type="caution">
    <text evidence="4">The sequence shown here is derived from an EMBL/GenBank/DDBJ whole genome shotgun (WGS) entry which is preliminary data.</text>
</comment>
<dbReference type="PROSITE" id="PS50158">
    <property type="entry name" value="ZF_CCHC"/>
    <property type="match status" value="1"/>
</dbReference>
<evidence type="ECO:0000259" key="3">
    <source>
        <dbReference type="PROSITE" id="PS50158"/>
    </source>
</evidence>
<evidence type="ECO:0000256" key="1">
    <source>
        <dbReference type="PROSITE-ProRule" id="PRU00047"/>
    </source>
</evidence>
<dbReference type="Pfam" id="PF00098">
    <property type="entry name" value="zf-CCHC"/>
    <property type="match status" value="1"/>
</dbReference>
<dbReference type="SMART" id="SM00343">
    <property type="entry name" value="ZnF_C2HC"/>
    <property type="match status" value="2"/>
</dbReference>
<feature type="domain" description="CCHC-type" evidence="3">
    <location>
        <begin position="98"/>
        <end position="112"/>
    </location>
</feature>
<keyword evidence="4" id="KW-0695">RNA-directed DNA polymerase</keyword>
<evidence type="ECO:0000313" key="5">
    <source>
        <dbReference type="Proteomes" id="UP001151760"/>
    </source>
</evidence>
<dbReference type="SUPFAM" id="SSF57756">
    <property type="entry name" value="Retrovirus zinc finger-like domains"/>
    <property type="match status" value="1"/>
</dbReference>
<dbReference type="EMBL" id="BQNB010011274">
    <property type="protein sequence ID" value="GJS88451.1"/>
    <property type="molecule type" value="Genomic_DNA"/>
</dbReference>
<keyword evidence="4" id="KW-0808">Transferase</keyword>